<evidence type="ECO:0000313" key="3">
    <source>
        <dbReference type="Proteomes" id="UP000005801"/>
    </source>
</evidence>
<reference evidence="2 3" key="1">
    <citation type="submission" date="2007-06" db="EMBL/GenBank/DDBJ databases">
        <authorList>
            <person name="Shimkets L."/>
            <person name="Ferriera S."/>
            <person name="Johnson J."/>
            <person name="Kravitz S."/>
            <person name="Beeson K."/>
            <person name="Sutton G."/>
            <person name="Rogers Y.-H."/>
            <person name="Friedman R."/>
            <person name="Frazier M."/>
            <person name="Venter J.C."/>
        </authorList>
    </citation>
    <scope>NUCLEOTIDE SEQUENCE [LARGE SCALE GENOMIC DNA]</scope>
    <source>
        <strain evidence="2 3">SIR-1</strain>
    </source>
</reference>
<sequence>MCGALVAFARGLLKIPARYLCPEGSTPSFEESVAYTDHGEGTQMTLYCLDQAGAVVGQWDSIVLVLCYAVVFFAVLLGPMVLMTPPPKRADET</sequence>
<gene>
    <name evidence="2" type="ORF">PPSIR1_20289</name>
</gene>
<evidence type="ECO:0000256" key="1">
    <source>
        <dbReference type="SAM" id="Phobius"/>
    </source>
</evidence>
<dbReference type="AlphaFoldDB" id="A6G234"/>
<evidence type="ECO:0000313" key="2">
    <source>
        <dbReference type="EMBL" id="EDM80003.1"/>
    </source>
</evidence>
<keyword evidence="1" id="KW-1133">Transmembrane helix</keyword>
<dbReference type="Proteomes" id="UP000005801">
    <property type="component" value="Unassembled WGS sequence"/>
</dbReference>
<keyword evidence="1" id="KW-0472">Membrane</keyword>
<name>A6G234_9BACT</name>
<keyword evidence="1" id="KW-0812">Transmembrane</keyword>
<accession>A6G234</accession>
<protein>
    <submittedName>
        <fullName evidence="2">Uncharacterized protein</fullName>
    </submittedName>
</protein>
<keyword evidence="3" id="KW-1185">Reference proteome</keyword>
<organism evidence="2 3">
    <name type="scientific">Plesiocystis pacifica SIR-1</name>
    <dbReference type="NCBI Taxonomy" id="391625"/>
    <lineage>
        <taxon>Bacteria</taxon>
        <taxon>Pseudomonadati</taxon>
        <taxon>Myxococcota</taxon>
        <taxon>Polyangia</taxon>
        <taxon>Nannocystales</taxon>
        <taxon>Nannocystaceae</taxon>
        <taxon>Plesiocystis</taxon>
    </lineage>
</organism>
<proteinExistence type="predicted"/>
<dbReference type="EMBL" id="ABCS01000014">
    <property type="protein sequence ID" value="EDM80003.1"/>
    <property type="molecule type" value="Genomic_DNA"/>
</dbReference>
<feature type="transmembrane region" description="Helical" evidence="1">
    <location>
        <begin position="62"/>
        <end position="82"/>
    </location>
</feature>
<comment type="caution">
    <text evidence="2">The sequence shown here is derived from an EMBL/GenBank/DDBJ whole genome shotgun (WGS) entry which is preliminary data.</text>
</comment>